<dbReference type="InterPro" id="IPR040442">
    <property type="entry name" value="Pyrv_kinase-like_dom_sf"/>
</dbReference>
<organism evidence="5">
    <name type="scientific">uncultured Eubacteriales bacterium</name>
    <dbReference type="NCBI Taxonomy" id="172733"/>
    <lineage>
        <taxon>Bacteria</taxon>
        <taxon>Bacillati</taxon>
        <taxon>Bacillota</taxon>
        <taxon>Clostridia</taxon>
        <taxon>Eubacteriales</taxon>
        <taxon>environmental samples</taxon>
    </lineage>
</organism>
<dbReference type="GO" id="GO:0016832">
    <property type="term" value="F:aldehyde-lyase activity"/>
    <property type="evidence" value="ECO:0007669"/>
    <property type="project" value="TreeGrafter"/>
</dbReference>
<sequence>METCRHSGQTQVAAGFQSSKISIKVDIMKLKEKMLNEHLYGCFIKMIDNPTINILAKDAGLDFLFYDNEHGMYSYDVLHNMILMGNNMGMPSFVRVPQLARADVSKAVDCGASGVMVPMMESAAQARQLVEWSKYPPIGIRSYSGGANTNYRPSGNHRSNMDELNDTVITIAQVETKLGVERVEEIAAVEGVDALIVGPADLAISLGFPGDYMNAEELAAIDKVAAACKKYRKGFGIIGKLGLIEKYKNDINFMVTKIDVDIVREGFIKAVKDYDGLYE</sequence>
<dbReference type="InterPro" id="IPR005000">
    <property type="entry name" value="Aldolase/citrate-lyase_domain"/>
</dbReference>
<dbReference type="SUPFAM" id="SSF51621">
    <property type="entry name" value="Phosphoenolpyruvate/pyruvate domain"/>
    <property type="match status" value="1"/>
</dbReference>
<evidence type="ECO:0000256" key="1">
    <source>
        <dbReference type="ARBA" id="ARBA00005568"/>
    </source>
</evidence>
<accession>A0A212K926</accession>
<dbReference type="InterPro" id="IPR015813">
    <property type="entry name" value="Pyrv/PenolPyrv_kinase-like_dom"/>
</dbReference>
<dbReference type="Gene3D" id="3.20.20.60">
    <property type="entry name" value="Phosphoenolpyruvate-binding domains"/>
    <property type="match status" value="1"/>
</dbReference>
<dbReference type="GO" id="GO:0046872">
    <property type="term" value="F:metal ion binding"/>
    <property type="evidence" value="ECO:0007669"/>
    <property type="project" value="UniProtKB-KW"/>
</dbReference>
<evidence type="ECO:0000313" key="5">
    <source>
        <dbReference type="EMBL" id="SBW08203.1"/>
    </source>
</evidence>
<dbReference type="EMBL" id="FLUN01000001">
    <property type="protein sequence ID" value="SBW08203.1"/>
    <property type="molecule type" value="Genomic_DNA"/>
</dbReference>
<evidence type="ECO:0000259" key="4">
    <source>
        <dbReference type="Pfam" id="PF03328"/>
    </source>
</evidence>
<gene>
    <name evidence="5" type="ORF">KL86CLO1_12415</name>
</gene>
<name>A0A212K926_9FIRM</name>
<evidence type="ECO:0000256" key="2">
    <source>
        <dbReference type="ARBA" id="ARBA00022723"/>
    </source>
</evidence>
<dbReference type="PANTHER" id="PTHR30502">
    <property type="entry name" value="2-KETO-3-DEOXY-L-RHAMNONATE ALDOLASE"/>
    <property type="match status" value="1"/>
</dbReference>
<keyword evidence="2" id="KW-0479">Metal-binding</keyword>
<dbReference type="GO" id="GO:0005737">
    <property type="term" value="C:cytoplasm"/>
    <property type="evidence" value="ECO:0007669"/>
    <property type="project" value="TreeGrafter"/>
</dbReference>
<evidence type="ECO:0000256" key="3">
    <source>
        <dbReference type="ARBA" id="ARBA00023239"/>
    </source>
</evidence>
<protein>
    <submittedName>
        <fullName evidence="5">Putative 2,4-dihydroxyhept-2-ene-1,7-dioic acid aldolase</fullName>
    </submittedName>
</protein>
<dbReference type="Pfam" id="PF03328">
    <property type="entry name" value="HpcH_HpaI"/>
    <property type="match status" value="1"/>
</dbReference>
<feature type="domain" description="HpcH/HpaI aldolase/citrate lyase" evidence="4">
    <location>
        <begin position="49"/>
        <end position="230"/>
    </location>
</feature>
<keyword evidence="3" id="KW-0456">Lyase</keyword>
<proteinExistence type="inferred from homology"/>
<dbReference type="AlphaFoldDB" id="A0A212K926"/>
<dbReference type="InterPro" id="IPR050251">
    <property type="entry name" value="HpcH-HpaI_aldolase"/>
</dbReference>
<dbReference type="PANTHER" id="PTHR30502:SF0">
    <property type="entry name" value="PHOSPHOENOLPYRUVATE CARBOXYLASE FAMILY PROTEIN"/>
    <property type="match status" value="1"/>
</dbReference>
<comment type="similarity">
    <text evidence="1">Belongs to the HpcH/HpaI aldolase family.</text>
</comment>
<reference evidence="5" key="1">
    <citation type="submission" date="2016-04" db="EMBL/GenBank/DDBJ databases">
        <authorList>
            <person name="Evans L.H."/>
            <person name="Alamgir A."/>
            <person name="Owens N."/>
            <person name="Weber N.D."/>
            <person name="Virtaneva K."/>
            <person name="Barbian K."/>
            <person name="Babar A."/>
            <person name="Rosenke K."/>
        </authorList>
    </citation>
    <scope>NUCLEOTIDE SEQUENCE</scope>
    <source>
        <strain evidence="5">86</strain>
    </source>
</reference>